<feature type="transmembrane region" description="Helical" evidence="1">
    <location>
        <begin position="200"/>
        <end position="223"/>
    </location>
</feature>
<name>A0A1M5IS66_9FLAO</name>
<dbReference type="Proteomes" id="UP000184518">
    <property type="component" value="Unassembled WGS sequence"/>
</dbReference>
<organism evidence="2 3">
    <name type="scientific">Chryseobacterium arachidis</name>
    <dbReference type="NCBI Taxonomy" id="1416778"/>
    <lineage>
        <taxon>Bacteria</taxon>
        <taxon>Pseudomonadati</taxon>
        <taxon>Bacteroidota</taxon>
        <taxon>Flavobacteriia</taxon>
        <taxon>Flavobacteriales</taxon>
        <taxon>Weeksellaceae</taxon>
        <taxon>Chryseobacterium group</taxon>
        <taxon>Chryseobacterium</taxon>
    </lineage>
</organism>
<sequence length="241" mass="28395">MINKEQDQQVTDYLMLHKLPLDILLEVKDHMVSQILDIQINENLDFEEAFHKTQKLWADEFKMTKYTAFFKEEIPVIVKKIVKAKYNGLLKKSLLLGLVSFAVNIIFIFLADNQEVYSALFRVQNASFVLFTVGVWAFNYKIWKYIKQDFKYRGRLFYSMYQQNVGLLIVGMSSMGQVTAKEGIYPYLFFRMHDDREMLYVLATLIIPFIIQVMVIFGLLNFFEHKKTLARMKNFIGVSSK</sequence>
<proteinExistence type="predicted"/>
<dbReference type="RefSeq" id="WP_072961828.1">
    <property type="nucleotide sequence ID" value="NZ_FQUT01000013.1"/>
</dbReference>
<dbReference type="EMBL" id="FQUT01000013">
    <property type="protein sequence ID" value="SHG30593.1"/>
    <property type="molecule type" value="Genomic_DNA"/>
</dbReference>
<dbReference type="STRING" id="1416778.SAMN05443633_11338"/>
<evidence type="ECO:0000256" key="1">
    <source>
        <dbReference type="SAM" id="Phobius"/>
    </source>
</evidence>
<feature type="transmembrane region" description="Helical" evidence="1">
    <location>
        <begin position="164"/>
        <end position="180"/>
    </location>
</feature>
<dbReference type="OrthoDB" id="1246786at2"/>
<keyword evidence="1" id="KW-1133">Transmembrane helix</keyword>
<keyword evidence="3" id="KW-1185">Reference proteome</keyword>
<evidence type="ECO:0000313" key="3">
    <source>
        <dbReference type="Proteomes" id="UP000184518"/>
    </source>
</evidence>
<evidence type="ECO:0000313" key="2">
    <source>
        <dbReference type="EMBL" id="SHG30593.1"/>
    </source>
</evidence>
<keyword evidence="1" id="KW-0472">Membrane</keyword>
<accession>A0A1M5IS66</accession>
<feature type="transmembrane region" description="Helical" evidence="1">
    <location>
        <begin position="93"/>
        <end position="111"/>
    </location>
</feature>
<dbReference type="AlphaFoldDB" id="A0A1M5IS66"/>
<gene>
    <name evidence="2" type="ORF">SAMN05443633_11338</name>
</gene>
<feature type="transmembrane region" description="Helical" evidence="1">
    <location>
        <begin position="123"/>
        <end position="143"/>
    </location>
</feature>
<protein>
    <submittedName>
        <fullName evidence="2">Uncharacterized protein</fullName>
    </submittedName>
</protein>
<keyword evidence="1" id="KW-0812">Transmembrane</keyword>
<reference evidence="3" key="1">
    <citation type="submission" date="2016-11" db="EMBL/GenBank/DDBJ databases">
        <authorList>
            <person name="Varghese N."/>
            <person name="Submissions S."/>
        </authorList>
    </citation>
    <scope>NUCLEOTIDE SEQUENCE [LARGE SCALE GENOMIC DNA]</scope>
    <source>
        <strain evidence="3">DSM 27619</strain>
    </source>
</reference>